<dbReference type="EMBL" id="VORU01000006">
    <property type="protein sequence ID" value="TXD69079.1"/>
    <property type="molecule type" value="Genomic_DNA"/>
</dbReference>
<keyword evidence="2" id="KW-0645">Protease</keyword>
<dbReference type="OrthoDB" id="9813368at2"/>
<gene>
    <name evidence="6" type="ORF">ESV24_08510</name>
</gene>
<accession>A0A5C6YP42</accession>
<dbReference type="InterPro" id="IPR051202">
    <property type="entry name" value="Peptidase_C40"/>
</dbReference>
<dbReference type="PROSITE" id="PS51935">
    <property type="entry name" value="NLPC_P60"/>
    <property type="match status" value="1"/>
</dbReference>
<keyword evidence="7" id="KW-1185">Reference proteome</keyword>
<evidence type="ECO:0000256" key="2">
    <source>
        <dbReference type="ARBA" id="ARBA00022670"/>
    </source>
</evidence>
<sequence>MDYGICNLSIVPLRAEASDASEMVTQLLYGEHFKIVETRKKWSRIRLAFDKYEGWIDNKQFINIAEEDYSDFEKKELKLSSDLVDFVTAADNQLFSICLGSNVSAAPYLKHKFEGKSISEKLPKEHLIETALLYLTSPYLWGGKTPFGIDCSGFTQMVYKLNGHRLLRDASQQATQGEALSFIEESEPGDLAFFDNDEGKITHVGIIMKDNYIIHAHGKVRIDRLDHSGIFNYDVRNHTHKLRVIKRII</sequence>
<dbReference type="InterPro" id="IPR000064">
    <property type="entry name" value="NLP_P60_dom"/>
</dbReference>
<dbReference type="GO" id="GO:0008234">
    <property type="term" value="F:cysteine-type peptidase activity"/>
    <property type="evidence" value="ECO:0007669"/>
    <property type="project" value="UniProtKB-KW"/>
</dbReference>
<evidence type="ECO:0000256" key="1">
    <source>
        <dbReference type="ARBA" id="ARBA00007074"/>
    </source>
</evidence>
<evidence type="ECO:0000259" key="5">
    <source>
        <dbReference type="PROSITE" id="PS51935"/>
    </source>
</evidence>
<dbReference type="InterPro" id="IPR041382">
    <property type="entry name" value="SH3_16"/>
</dbReference>
<reference evidence="6 7" key="1">
    <citation type="submission" date="2019-08" db="EMBL/GenBank/DDBJ databases">
        <title>Genome of Aequorivita lipolytica Y10-2 (type strain).</title>
        <authorList>
            <person name="Bowman J.P."/>
        </authorList>
    </citation>
    <scope>NUCLEOTIDE SEQUENCE [LARGE SCALE GENOMIC DNA]</scope>
    <source>
        <strain evidence="6 7">Y10-2</strain>
    </source>
</reference>
<keyword evidence="3" id="KW-0378">Hydrolase</keyword>
<evidence type="ECO:0000313" key="6">
    <source>
        <dbReference type="EMBL" id="TXD69079.1"/>
    </source>
</evidence>
<feature type="domain" description="NlpC/P60" evidence="5">
    <location>
        <begin position="121"/>
        <end position="245"/>
    </location>
</feature>
<dbReference type="Gene3D" id="3.90.1720.10">
    <property type="entry name" value="endopeptidase domain like (from Nostoc punctiforme)"/>
    <property type="match status" value="1"/>
</dbReference>
<proteinExistence type="inferred from homology"/>
<dbReference type="Gene3D" id="2.30.30.40">
    <property type="entry name" value="SH3 Domains"/>
    <property type="match status" value="1"/>
</dbReference>
<dbReference type="AlphaFoldDB" id="A0A5C6YP42"/>
<keyword evidence="4" id="KW-0788">Thiol protease</keyword>
<dbReference type="PANTHER" id="PTHR47053:SF1">
    <property type="entry name" value="MUREIN DD-ENDOPEPTIDASE MEPH-RELATED"/>
    <property type="match status" value="1"/>
</dbReference>
<dbReference type="InterPro" id="IPR038765">
    <property type="entry name" value="Papain-like_cys_pep_sf"/>
</dbReference>
<dbReference type="SUPFAM" id="SSF54001">
    <property type="entry name" value="Cysteine proteinases"/>
    <property type="match status" value="1"/>
</dbReference>
<name>A0A5C6YP42_9FLAO</name>
<comment type="caution">
    <text evidence="6">The sequence shown here is derived from an EMBL/GenBank/DDBJ whole genome shotgun (WGS) entry which is preliminary data.</text>
</comment>
<comment type="similarity">
    <text evidence="1">Belongs to the peptidase C40 family.</text>
</comment>
<dbReference type="GO" id="GO:0006508">
    <property type="term" value="P:proteolysis"/>
    <property type="evidence" value="ECO:0007669"/>
    <property type="project" value="UniProtKB-KW"/>
</dbReference>
<evidence type="ECO:0000313" key="7">
    <source>
        <dbReference type="Proteomes" id="UP000321945"/>
    </source>
</evidence>
<dbReference type="PANTHER" id="PTHR47053">
    <property type="entry name" value="MUREIN DD-ENDOPEPTIDASE MEPH-RELATED"/>
    <property type="match status" value="1"/>
</dbReference>
<dbReference type="SUPFAM" id="SSF82057">
    <property type="entry name" value="Prokaryotic SH3-related domain"/>
    <property type="match status" value="1"/>
</dbReference>
<dbReference type="Pfam" id="PF00877">
    <property type="entry name" value="NLPC_P60"/>
    <property type="match status" value="1"/>
</dbReference>
<protein>
    <submittedName>
        <fullName evidence="6">NlpC/P60 family protein</fullName>
    </submittedName>
</protein>
<dbReference type="RefSeq" id="WP_111815947.1">
    <property type="nucleotide sequence ID" value="NZ_CBCRZQ010000005.1"/>
</dbReference>
<dbReference type="Pfam" id="PF18348">
    <property type="entry name" value="SH3_16"/>
    <property type="match status" value="1"/>
</dbReference>
<organism evidence="6 7">
    <name type="scientific">Aequorivita lipolytica</name>
    <dbReference type="NCBI Taxonomy" id="153267"/>
    <lineage>
        <taxon>Bacteria</taxon>
        <taxon>Pseudomonadati</taxon>
        <taxon>Bacteroidota</taxon>
        <taxon>Flavobacteriia</taxon>
        <taxon>Flavobacteriales</taxon>
        <taxon>Flavobacteriaceae</taxon>
        <taxon>Aequorivita</taxon>
    </lineage>
</organism>
<evidence type="ECO:0000256" key="3">
    <source>
        <dbReference type="ARBA" id="ARBA00022801"/>
    </source>
</evidence>
<evidence type="ECO:0000256" key="4">
    <source>
        <dbReference type="ARBA" id="ARBA00022807"/>
    </source>
</evidence>
<dbReference type="Proteomes" id="UP000321945">
    <property type="component" value="Unassembled WGS sequence"/>
</dbReference>